<keyword evidence="7" id="KW-0436">Ligase</keyword>
<gene>
    <name evidence="7" type="ORF">ACFFHT_00155</name>
</gene>
<evidence type="ECO:0000256" key="3">
    <source>
        <dbReference type="ARBA" id="ARBA00022989"/>
    </source>
</evidence>
<evidence type="ECO:0000313" key="7">
    <source>
        <dbReference type="EMBL" id="MFC0321987.1"/>
    </source>
</evidence>
<comment type="subcellular location">
    <subcellularLocation>
        <location evidence="1">Membrane</location>
        <topology evidence="1">Multi-pass membrane protein</topology>
    </subcellularLocation>
</comment>
<organism evidence="7 8">
    <name type="scientific">Gallibacterium melopsittaci</name>
    <dbReference type="NCBI Taxonomy" id="516063"/>
    <lineage>
        <taxon>Bacteria</taxon>
        <taxon>Pseudomonadati</taxon>
        <taxon>Pseudomonadota</taxon>
        <taxon>Gammaproteobacteria</taxon>
        <taxon>Pasteurellales</taxon>
        <taxon>Pasteurellaceae</taxon>
        <taxon>Gallibacterium</taxon>
    </lineage>
</organism>
<dbReference type="PANTHER" id="PTHR37422:SF17">
    <property type="entry name" value="O-ANTIGEN LIGASE"/>
    <property type="match status" value="1"/>
</dbReference>
<feature type="transmembrane region" description="Helical" evidence="5">
    <location>
        <begin position="65"/>
        <end position="85"/>
    </location>
</feature>
<feature type="transmembrane region" description="Helical" evidence="5">
    <location>
        <begin position="181"/>
        <end position="200"/>
    </location>
</feature>
<dbReference type="Proteomes" id="UP001589769">
    <property type="component" value="Unassembled WGS sequence"/>
</dbReference>
<feature type="transmembrane region" description="Helical" evidence="5">
    <location>
        <begin position="206"/>
        <end position="222"/>
    </location>
</feature>
<feature type="transmembrane region" description="Helical" evidence="5">
    <location>
        <begin position="338"/>
        <end position="357"/>
    </location>
</feature>
<evidence type="ECO:0000259" key="6">
    <source>
        <dbReference type="Pfam" id="PF04932"/>
    </source>
</evidence>
<feature type="transmembrane region" description="Helical" evidence="5">
    <location>
        <begin position="120"/>
        <end position="137"/>
    </location>
</feature>
<proteinExistence type="predicted"/>
<feature type="transmembrane region" description="Helical" evidence="5">
    <location>
        <begin position="369"/>
        <end position="388"/>
    </location>
</feature>
<feature type="transmembrane region" description="Helical" evidence="5">
    <location>
        <begin position="153"/>
        <end position="174"/>
    </location>
</feature>
<dbReference type="GO" id="GO:0016874">
    <property type="term" value="F:ligase activity"/>
    <property type="evidence" value="ECO:0007669"/>
    <property type="project" value="UniProtKB-KW"/>
</dbReference>
<keyword evidence="2 5" id="KW-0812">Transmembrane</keyword>
<reference evidence="7 8" key="1">
    <citation type="submission" date="2024-09" db="EMBL/GenBank/DDBJ databases">
        <authorList>
            <person name="Sun Q."/>
            <person name="Mori K."/>
        </authorList>
    </citation>
    <scope>NUCLEOTIDE SEQUENCE [LARGE SCALE GENOMIC DNA]</scope>
    <source>
        <strain evidence="7 8">CCM 7538</strain>
    </source>
</reference>
<dbReference type="RefSeq" id="WP_382372321.1">
    <property type="nucleotide sequence ID" value="NZ_JBHLWA010000001.1"/>
</dbReference>
<feature type="transmembrane region" description="Helical" evidence="5">
    <location>
        <begin position="12"/>
        <end position="30"/>
    </location>
</feature>
<comment type="caution">
    <text evidence="7">The sequence shown here is derived from an EMBL/GenBank/DDBJ whole genome shotgun (WGS) entry which is preliminary data.</text>
</comment>
<evidence type="ECO:0000256" key="2">
    <source>
        <dbReference type="ARBA" id="ARBA00022692"/>
    </source>
</evidence>
<feature type="transmembrane region" description="Helical" evidence="5">
    <location>
        <begin position="36"/>
        <end position="53"/>
    </location>
</feature>
<keyword evidence="8" id="KW-1185">Reference proteome</keyword>
<protein>
    <submittedName>
        <fullName evidence="7">O-antigen ligase family protein</fullName>
    </submittedName>
</protein>
<feature type="domain" description="O-antigen ligase-related" evidence="6">
    <location>
        <begin position="196"/>
        <end position="345"/>
    </location>
</feature>
<keyword evidence="3 5" id="KW-1133">Transmembrane helix</keyword>
<accession>A0ABV6HSY0</accession>
<feature type="transmembrane region" description="Helical" evidence="5">
    <location>
        <begin position="229"/>
        <end position="247"/>
    </location>
</feature>
<dbReference type="PANTHER" id="PTHR37422">
    <property type="entry name" value="TEICHURONIC ACID BIOSYNTHESIS PROTEIN TUAE"/>
    <property type="match status" value="1"/>
</dbReference>
<dbReference type="InterPro" id="IPR051533">
    <property type="entry name" value="WaaL-like"/>
</dbReference>
<evidence type="ECO:0000256" key="4">
    <source>
        <dbReference type="ARBA" id="ARBA00023136"/>
    </source>
</evidence>
<dbReference type="InterPro" id="IPR007016">
    <property type="entry name" value="O-antigen_ligase-rel_domated"/>
</dbReference>
<evidence type="ECO:0000256" key="5">
    <source>
        <dbReference type="SAM" id="Phobius"/>
    </source>
</evidence>
<evidence type="ECO:0000256" key="1">
    <source>
        <dbReference type="ARBA" id="ARBA00004141"/>
    </source>
</evidence>
<evidence type="ECO:0000313" key="8">
    <source>
        <dbReference type="Proteomes" id="UP001589769"/>
    </source>
</evidence>
<dbReference type="EMBL" id="JBHLWA010000001">
    <property type="protein sequence ID" value="MFC0321987.1"/>
    <property type="molecule type" value="Genomic_DNA"/>
</dbReference>
<keyword evidence="4 5" id="KW-0472">Membrane</keyword>
<dbReference type="Pfam" id="PF04932">
    <property type="entry name" value="Wzy_C"/>
    <property type="match status" value="1"/>
</dbReference>
<feature type="transmembrane region" description="Helical" evidence="5">
    <location>
        <begin position="97"/>
        <end position="113"/>
    </location>
</feature>
<sequence>MQIPFTSSHKYLSIFFNLIITYFFIALVIVPKAYSSGAILIIIAVFFIIYSIIKNKSLTKIKNKNYYFFIVPFSIYFTLYILSIFIHSDSIKTLDNASRSICFLLLFFLIKAYPLSLKNLLYSIPLSGIATGCYAFYQKFFLHYDRALSDTTYVIQSGDMAMSVGMFSLALMFYCWKHKQYYLVLLCAIGSFGGMLGSFLSASRGGWLLMPFIILTLFYLNRHMLTKKVIVSFSVSLVAIISILLMTPSAKMLSQIEKAYIEVANFGKPGNSNTSVGARLDLWEASLAMIREKPILGWGHKGADERRRELGRLGLLAEYPANLGHAHNQYLNDFLERGIFGFLSLLSIFLFPLYAFAQAYRKYKENEEIKLFSTLGIIHITSVISYGLTQAFFSHNSGNMFYFFLTVLFYAMLLGYKNQKV</sequence>
<name>A0ABV6HSY0_9PAST</name>
<feature type="transmembrane region" description="Helical" evidence="5">
    <location>
        <begin position="400"/>
        <end position="416"/>
    </location>
</feature>